<dbReference type="Proteomes" id="UP000054477">
    <property type="component" value="Unassembled WGS sequence"/>
</dbReference>
<evidence type="ECO:0000313" key="2">
    <source>
        <dbReference type="EMBL" id="KIJ96434.1"/>
    </source>
</evidence>
<feature type="coiled-coil region" evidence="1">
    <location>
        <begin position="178"/>
        <end position="212"/>
    </location>
</feature>
<keyword evidence="1" id="KW-0175">Coiled coil</keyword>
<gene>
    <name evidence="2" type="ORF">K443DRAFT_107299</name>
</gene>
<protein>
    <submittedName>
        <fullName evidence="2">Uncharacterized protein</fullName>
    </submittedName>
</protein>
<keyword evidence="3" id="KW-1185">Reference proteome</keyword>
<dbReference type="AlphaFoldDB" id="A0A0C9WKJ9"/>
<evidence type="ECO:0000313" key="3">
    <source>
        <dbReference type="Proteomes" id="UP000054477"/>
    </source>
</evidence>
<name>A0A0C9WKJ9_9AGAR</name>
<evidence type="ECO:0000256" key="1">
    <source>
        <dbReference type="SAM" id="Coils"/>
    </source>
</evidence>
<dbReference type="OrthoDB" id="3093588at2759"/>
<accession>A0A0C9WKJ9</accession>
<proteinExistence type="predicted"/>
<reference evidence="2 3" key="1">
    <citation type="submission" date="2014-04" db="EMBL/GenBank/DDBJ databases">
        <authorList>
            <consortium name="DOE Joint Genome Institute"/>
            <person name="Kuo A."/>
            <person name="Kohler A."/>
            <person name="Nagy L.G."/>
            <person name="Floudas D."/>
            <person name="Copeland A."/>
            <person name="Barry K.W."/>
            <person name="Cichocki N."/>
            <person name="Veneault-Fourrey C."/>
            <person name="LaButti K."/>
            <person name="Lindquist E.A."/>
            <person name="Lipzen A."/>
            <person name="Lundell T."/>
            <person name="Morin E."/>
            <person name="Murat C."/>
            <person name="Sun H."/>
            <person name="Tunlid A."/>
            <person name="Henrissat B."/>
            <person name="Grigoriev I.V."/>
            <person name="Hibbett D.S."/>
            <person name="Martin F."/>
            <person name="Nordberg H.P."/>
            <person name="Cantor M.N."/>
            <person name="Hua S.X."/>
        </authorList>
    </citation>
    <scope>NUCLEOTIDE SEQUENCE [LARGE SCALE GENOMIC DNA]</scope>
    <source>
        <strain evidence="2 3">LaAM-08-1</strain>
    </source>
</reference>
<organism evidence="2 3">
    <name type="scientific">Laccaria amethystina LaAM-08-1</name>
    <dbReference type="NCBI Taxonomy" id="1095629"/>
    <lineage>
        <taxon>Eukaryota</taxon>
        <taxon>Fungi</taxon>
        <taxon>Dikarya</taxon>
        <taxon>Basidiomycota</taxon>
        <taxon>Agaricomycotina</taxon>
        <taxon>Agaricomycetes</taxon>
        <taxon>Agaricomycetidae</taxon>
        <taxon>Agaricales</taxon>
        <taxon>Agaricineae</taxon>
        <taxon>Hydnangiaceae</taxon>
        <taxon>Laccaria</taxon>
    </lineage>
</organism>
<dbReference type="EMBL" id="KN838721">
    <property type="protein sequence ID" value="KIJ96434.1"/>
    <property type="molecule type" value="Genomic_DNA"/>
</dbReference>
<dbReference type="HOGENOM" id="CLU_093232_0_0_1"/>
<reference evidence="3" key="2">
    <citation type="submission" date="2015-01" db="EMBL/GenBank/DDBJ databases">
        <title>Evolutionary Origins and Diversification of the Mycorrhizal Mutualists.</title>
        <authorList>
            <consortium name="DOE Joint Genome Institute"/>
            <consortium name="Mycorrhizal Genomics Consortium"/>
            <person name="Kohler A."/>
            <person name="Kuo A."/>
            <person name="Nagy L.G."/>
            <person name="Floudas D."/>
            <person name="Copeland A."/>
            <person name="Barry K.W."/>
            <person name="Cichocki N."/>
            <person name="Veneault-Fourrey C."/>
            <person name="LaButti K."/>
            <person name="Lindquist E.A."/>
            <person name="Lipzen A."/>
            <person name="Lundell T."/>
            <person name="Morin E."/>
            <person name="Murat C."/>
            <person name="Riley R."/>
            <person name="Ohm R."/>
            <person name="Sun H."/>
            <person name="Tunlid A."/>
            <person name="Henrissat B."/>
            <person name="Grigoriev I.V."/>
            <person name="Hibbett D.S."/>
            <person name="Martin F."/>
        </authorList>
    </citation>
    <scope>NUCLEOTIDE SEQUENCE [LARGE SCALE GENOMIC DNA]</scope>
    <source>
        <strain evidence="3">LaAM-08-1</strain>
    </source>
</reference>
<sequence>MPEQPVNFFQRVVEDLATEEGQDYAANLLWKDEEEFQEVLNYWSSWFRAIHMAKLPQPIETEFQSSWQKYYGAEVGFMISSLGMAVAQGQEFFLPPFLQSCLRGQPLHPQEQICKDSVQPYYEFPWWITQITFPPEGVERLLKTSLKWHKWVAGGALPRTEADVKTSALSPADIKQIITHLEQAQQLLLDRIEQAETKEAEITDQIATWEDIVYRLAALDVVTHRVNCM</sequence>